<reference evidence="1 2" key="1">
    <citation type="submission" date="2018-04" db="EMBL/GenBank/DDBJ databases">
        <authorList>
            <person name="Huttner S."/>
            <person name="Dainat J."/>
        </authorList>
    </citation>
    <scope>NUCLEOTIDE SEQUENCE [LARGE SCALE GENOMIC DNA]</scope>
</reference>
<evidence type="ECO:0000313" key="2">
    <source>
        <dbReference type="Proteomes" id="UP000289323"/>
    </source>
</evidence>
<protein>
    <submittedName>
        <fullName evidence="1">20b909a4-65e1-46bc-97d0-45cf5a54e1f7</fullName>
    </submittedName>
</protein>
<sequence length="9" mass="957">MSSSKASLF</sequence>
<accession>A0A446BD90</accession>
<dbReference type="Proteomes" id="UP000289323">
    <property type="component" value="Unassembled WGS sequence"/>
</dbReference>
<gene>
    <name evidence="1" type="ORF">TT172_LOCUS2891</name>
</gene>
<organism evidence="1 2">
    <name type="scientific">Thermothielavioides terrestris</name>
    <dbReference type="NCBI Taxonomy" id="2587410"/>
    <lineage>
        <taxon>Eukaryota</taxon>
        <taxon>Fungi</taxon>
        <taxon>Dikarya</taxon>
        <taxon>Ascomycota</taxon>
        <taxon>Pezizomycotina</taxon>
        <taxon>Sordariomycetes</taxon>
        <taxon>Sordariomycetidae</taxon>
        <taxon>Sordariales</taxon>
        <taxon>Chaetomiaceae</taxon>
        <taxon>Thermothielavioides</taxon>
    </lineage>
</organism>
<proteinExistence type="predicted"/>
<evidence type="ECO:0000313" key="1">
    <source>
        <dbReference type="EMBL" id="SPQ20472.1"/>
    </source>
</evidence>
<dbReference type="EMBL" id="OUUZ01000004">
    <property type="protein sequence ID" value="SPQ20472.1"/>
    <property type="molecule type" value="Genomic_DNA"/>
</dbReference>
<name>A0A446BD90_9PEZI</name>